<proteinExistence type="predicted"/>
<evidence type="ECO:0000259" key="1">
    <source>
        <dbReference type="Pfam" id="PF01872"/>
    </source>
</evidence>
<dbReference type="AlphaFoldDB" id="A0A1X7H583"/>
<sequence length="175" mass="19394">MNNNKIVLYIAMSLDGYIAKPDGSVDWLFDVEGDGQDNGYGEFYNTVGTVVMGRLTYEEVLKLSDDFPYANKPCYVLSRSKQAPAPHIMYTDEAIDTLIPRLKHESDGDVWLVGGGQLVSAFLEAKLLDELYIAVIPKVLGEGIPLFPKGTILSTFQLTHMEKIGQIVSLSYKVI</sequence>
<dbReference type="PANTHER" id="PTHR38011:SF11">
    <property type="entry name" value="2,5-DIAMINO-6-RIBOSYLAMINO-4(3H)-PYRIMIDINONE 5'-PHOSPHATE REDUCTASE"/>
    <property type="match status" value="1"/>
</dbReference>
<dbReference type="STRING" id="1313296.SAMN05661091_1697"/>
<dbReference type="EMBL" id="LT840184">
    <property type="protein sequence ID" value="SMF79395.1"/>
    <property type="molecule type" value="Genomic_DNA"/>
</dbReference>
<name>A0A1X7H583_9BACL</name>
<protein>
    <submittedName>
        <fullName evidence="2">Dihydrofolate reductase</fullName>
    </submittedName>
</protein>
<organism evidence="2 3">
    <name type="scientific">Paenibacillus uliginis N3/975</name>
    <dbReference type="NCBI Taxonomy" id="1313296"/>
    <lineage>
        <taxon>Bacteria</taxon>
        <taxon>Bacillati</taxon>
        <taxon>Bacillota</taxon>
        <taxon>Bacilli</taxon>
        <taxon>Bacillales</taxon>
        <taxon>Paenibacillaceae</taxon>
        <taxon>Paenibacillus</taxon>
    </lineage>
</organism>
<gene>
    <name evidence="2" type="ORF">SAMN05661091_1697</name>
</gene>
<dbReference type="InterPro" id="IPR050765">
    <property type="entry name" value="Riboflavin_Biosynth_HTPR"/>
</dbReference>
<dbReference type="Pfam" id="PF01872">
    <property type="entry name" value="RibD_C"/>
    <property type="match status" value="1"/>
</dbReference>
<dbReference type="RefSeq" id="WP_208918588.1">
    <property type="nucleotide sequence ID" value="NZ_LT840184.1"/>
</dbReference>
<accession>A0A1X7H583</accession>
<dbReference type="Gene3D" id="3.40.430.10">
    <property type="entry name" value="Dihydrofolate Reductase, subunit A"/>
    <property type="match status" value="1"/>
</dbReference>
<dbReference type="Proteomes" id="UP000192940">
    <property type="component" value="Chromosome I"/>
</dbReference>
<dbReference type="InterPro" id="IPR002734">
    <property type="entry name" value="RibDG_C"/>
</dbReference>
<reference evidence="2 3" key="1">
    <citation type="submission" date="2017-04" db="EMBL/GenBank/DDBJ databases">
        <authorList>
            <person name="Afonso C.L."/>
            <person name="Miller P.J."/>
            <person name="Scott M.A."/>
            <person name="Spackman E."/>
            <person name="Goraichik I."/>
            <person name="Dimitrov K.M."/>
            <person name="Suarez D.L."/>
            <person name="Swayne D.E."/>
        </authorList>
    </citation>
    <scope>NUCLEOTIDE SEQUENCE [LARGE SCALE GENOMIC DNA]</scope>
    <source>
        <strain evidence="2 3">N3/975</strain>
    </source>
</reference>
<feature type="domain" description="Bacterial bifunctional deaminase-reductase C-terminal" evidence="1">
    <location>
        <begin position="5"/>
        <end position="166"/>
    </location>
</feature>
<dbReference type="InterPro" id="IPR024072">
    <property type="entry name" value="DHFR-like_dom_sf"/>
</dbReference>
<dbReference type="SUPFAM" id="SSF53597">
    <property type="entry name" value="Dihydrofolate reductase-like"/>
    <property type="match status" value="1"/>
</dbReference>
<evidence type="ECO:0000313" key="2">
    <source>
        <dbReference type="EMBL" id="SMF79395.1"/>
    </source>
</evidence>
<evidence type="ECO:0000313" key="3">
    <source>
        <dbReference type="Proteomes" id="UP000192940"/>
    </source>
</evidence>
<keyword evidence="3" id="KW-1185">Reference proteome</keyword>
<dbReference type="PANTHER" id="PTHR38011">
    <property type="entry name" value="DIHYDROFOLATE REDUCTASE FAMILY PROTEIN (AFU_ORTHOLOGUE AFUA_8G06820)"/>
    <property type="match status" value="1"/>
</dbReference>
<dbReference type="GO" id="GO:0008703">
    <property type="term" value="F:5-amino-6-(5-phosphoribosylamino)uracil reductase activity"/>
    <property type="evidence" value="ECO:0007669"/>
    <property type="project" value="InterPro"/>
</dbReference>
<dbReference type="GO" id="GO:0009231">
    <property type="term" value="P:riboflavin biosynthetic process"/>
    <property type="evidence" value="ECO:0007669"/>
    <property type="project" value="InterPro"/>
</dbReference>